<comment type="subcellular location">
    <subcellularLocation>
        <location evidence="2">Membrane</location>
        <topology evidence="2">Single-pass membrane protein</topology>
    </subcellularLocation>
</comment>
<dbReference type="KEGG" id="rcu:8270681"/>
<evidence type="ECO:0000256" key="5">
    <source>
        <dbReference type="ARBA" id="ARBA00022692"/>
    </source>
</evidence>
<evidence type="ECO:0000256" key="6">
    <source>
        <dbReference type="ARBA" id="ARBA00022723"/>
    </source>
</evidence>
<accession>B9T4M2</accession>
<dbReference type="SUPFAM" id="SSF48264">
    <property type="entry name" value="Cytochrome P450"/>
    <property type="match status" value="1"/>
</dbReference>
<dbReference type="InterPro" id="IPR017972">
    <property type="entry name" value="Cyt_P450_CS"/>
</dbReference>
<evidence type="ECO:0000313" key="14">
    <source>
        <dbReference type="EMBL" id="EEF29183.1"/>
    </source>
</evidence>
<evidence type="ECO:0000256" key="2">
    <source>
        <dbReference type="ARBA" id="ARBA00004167"/>
    </source>
</evidence>
<comment type="similarity">
    <text evidence="3 13">Belongs to the cytochrome P450 family.</text>
</comment>
<keyword evidence="15" id="KW-1185">Reference proteome</keyword>
<dbReference type="Proteomes" id="UP000008311">
    <property type="component" value="Unassembled WGS sequence"/>
</dbReference>
<evidence type="ECO:0000313" key="15">
    <source>
        <dbReference type="Proteomes" id="UP000008311"/>
    </source>
</evidence>
<dbReference type="GO" id="GO:0005506">
    <property type="term" value="F:iron ion binding"/>
    <property type="evidence" value="ECO:0007669"/>
    <property type="project" value="InterPro"/>
</dbReference>
<dbReference type="EC" id="1.14.13.88" evidence="14"/>
<feature type="binding site" description="axial binding residue" evidence="12">
    <location>
        <position position="458"/>
    </location>
    <ligand>
        <name>heme</name>
        <dbReference type="ChEBI" id="CHEBI:30413"/>
    </ligand>
    <ligandPart>
        <name>Fe</name>
        <dbReference type="ChEBI" id="CHEBI:18248"/>
    </ligandPart>
</feature>
<dbReference type="InterPro" id="IPR001128">
    <property type="entry name" value="Cyt_P450"/>
</dbReference>
<comment type="cofactor">
    <cofactor evidence="1 12">
        <name>heme</name>
        <dbReference type="ChEBI" id="CHEBI:30413"/>
    </cofactor>
</comment>
<evidence type="ECO:0000256" key="13">
    <source>
        <dbReference type="RuleBase" id="RU000461"/>
    </source>
</evidence>
<dbReference type="PROSITE" id="PS00086">
    <property type="entry name" value="CYTOCHROME_P450"/>
    <property type="match status" value="1"/>
</dbReference>
<evidence type="ECO:0000256" key="9">
    <source>
        <dbReference type="ARBA" id="ARBA00023004"/>
    </source>
</evidence>
<dbReference type="Pfam" id="PF00067">
    <property type="entry name" value="p450"/>
    <property type="match status" value="1"/>
</dbReference>
<dbReference type="InterPro" id="IPR036396">
    <property type="entry name" value="Cyt_P450_sf"/>
</dbReference>
<sequence>MDTSFINTCCFLFISIIAALLVRPLTKIIINSVTTKSRRRSECHPPPGPPSLPFIGHLHLLSSRLPESLQNLASRYGPIMQIYMAGKPVVVVSDANTAKAMLKTYDADFASKYILGFGLSRFNIYDGDSFVNCQYGPYWRFLKKLSRTQLLAGKQLDRFSHIREQETLKLLKSLVERSQEGEPCDLGLELSNLANSIICKMALGKRCEQNPNLPSDIRKAIGAIMGYTAKLSFTQIFGPLKNFDLSGNGKRLISATWEYDRLMEQLFKDYEVNRTNDSGPDEGKDMIHILLETYRDPSAELKLTKNQIKSFFLEIFLAGADTTSATIQWAITELANNPRTLKKLRDEMDVSVGSNRLVQESDIPNLPYLQAIVKETLRKHPPGPLLRRECMIDTEINGYDLKAGTKIIINAYAIMKDPKTFNEPEKFIPERFLVDHQEMDFNGQDLNFIPFGSGRRACIGASHGLIVTNTTIASLIQCFDWKLKDGDRFDIKETSGYSGAMAIPLLVYPITRFDPFRA</sequence>
<dbReference type="GO" id="GO:0016709">
    <property type="term" value="F:oxidoreductase activity, acting on paired donors, with incorporation or reduction of molecular oxygen, NAD(P)H as one donor, and incorporation of one atom of oxygen"/>
    <property type="evidence" value="ECO:0000318"/>
    <property type="project" value="GO_Central"/>
</dbReference>
<name>B9T4M2_RICCO</name>
<dbReference type="PANTHER" id="PTHR47944:SF17">
    <property type="entry name" value="3,9-DIHYDROXYPTEROCARPAN 6A-MONOOXYGENASE"/>
    <property type="match status" value="1"/>
</dbReference>
<dbReference type="eggNOG" id="KOG0156">
    <property type="taxonomic scope" value="Eukaryota"/>
</dbReference>
<dbReference type="InParanoid" id="B9T4M2"/>
<dbReference type="GO" id="GO:0020037">
    <property type="term" value="F:heme binding"/>
    <property type="evidence" value="ECO:0007669"/>
    <property type="project" value="InterPro"/>
</dbReference>
<dbReference type="AlphaFoldDB" id="B9T4M2"/>
<dbReference type="GO" id="GO:0016020">
    <property type="term" value="C:membrane"/>
    <property type="evidence" value="ECO:0000318"/>
    <property type="project" value="GO_Central"/>
</dbReference>
<evidence type="ECO:0000256" key="8">
    <source>
        <dbReference type="ARBA" id="ARBA00023002"/>
    </source>
</evidence>
<evidence type="ECO:0000256" key="3">
    <source>
        <dbReference type="ARBA" id="ARBA00010617"/>
    </source>
</evidence>
<dbReference type="EMBL" id="EQ974480">
    <property type="protein sequence ID" value="EEF29183.1"/>
    <property type="molecule type" value="Genomic_DNA"/>
</dbReference>
<evidence type="ECO:0000256" key="1">
    <source>
        <dbReference type="ARBA" id="ARBA00001971"/>
    </source>
</evidence>
<dbReference type="OMA" id="MIYRMAM"/>
<dbReference type="InterPro" id="IPR002401">
    <property type="entry name" value="Cyt_P450_E_grp-I"/>
</dbReference>
<proteinExistence type="inferred from homology"/>
<protein>
    <submittedName>
        <fullName evidence="14">Cytochrome P450, putative</fullName>
        <ecNumber evidence="14">1.14.13.88</ecNumber>
    </submittedName>
</protein>
<keyword evidence="5" id="KW-0812">Transmembrane</keyword>
<dbReference type="OrthoDB" id="1103324at2759"/>
<keyword evidence="9 12" id="KW-0408">Iron</keyword>
<dbReference type="FunCoup" id="B9T4M2">
    <property type="interactions" value="4"/>
</dbReference>
<evidence type="ECO:0000256" key="12">
    <source>
        <dbReference type="PIRSR" id="PIRSR602401-1"/>
    </source>
</evidence>
<dbReference type="PANTHER" id="PTHR47944">
    <property type="entry name" value="CYTOCHROME P450 98A9"/>
    <property type="match status" value="1"/>
</dbReference>
<keyword evidence="7" id="KW-1133">Transmembrane helix</keyword>
<evidence type="ECO:0000256" key="11">
    <source>
        <dbReference type="ARBA" id="ARBA00023136"/>
    </source>
</evidence>
<keyword evidence="10 13" id="KW-0503">Monooxygenase</keyword>
<keyword evidence="4 12" id="KW-0349">Heme</keyword>
<keyword evidence="11" id="KW-0472">Membrane</keyword>
<dbReference type="Gene3D" id="1.10.630.10">
    <property type="entry name" value="Cytochrome P450"/>
    <property type="match status" value="1"/>
</dbReference>
<reference evidence="15" key="1">
    <citation type="journal article" date="2010" name="Nat. Biotechnol.">
        <title>Draft genome sequence of the oilseed species Ricinus communis.</title>
        <authorList>
            <person name="Chan A.P."/>
            <person name="Crabtree J."/>
            <person name="Zhao Q."/>
            <person name="Lorenzi H."/>
            <person name="Orvis J."/>
            <person name="Puiu D."/>
            <person name="Melake-Berhan A."/>
            <person name="Jones K.M."/>
            <person name="Redman J."/>
            <person name="Chen G."/>
            <person name="Cahoon E.B."/>
            <person name="Gedil M."/>
            <person name="Stanke M."/>
            <person name="Haas B.J."/>
            <person name="Wortman J.R."/>
            <person name="Fraser-Liggett C.M."/>
            <person name="Ravel J."/>
            <person name="Rabinowicz P.D."/>
        </authorList>
    </citation>
    <scope>NUCLEOTIDE SEQUENCE [LARGE SCALE GENOMIC DNA]</scope>
    <source>
        <strain evidence="15">cv. Hale</strain>
    </source>
</reference>
<keyword evidence="6 12" id="KW-0479">Metal-binding</keyword>
<dbReference type="STRING" id="3988.B9T4M2"/>
<dbReference type="PRINTS" id="PR00463">
    <property type="entry name" value="EP450I"/>
</dbReference>
<evidence type="ECO:0000256" key="4">
    <source>
        <dbReference type="ARBA" id="ARBA00022617"/>
    </source>
</evidence>
<dbReference type="PRINTS" id="PR00385">
    <property type="entry name" value="P450"/>
</dbReference>
<evidence type="ECO:0000256" key="7">
    <source>
        <dbReference type="ARBA" id="ARBA00022989"/>
    </source>
</evidence>
<organism evidence="14 15">
    <name type="scientific">Ricinus communis</name>
    <name type="common">Castor bean</name>
    <dbReference type="NCBI Taxonomy" id="3988"/>
    <lineage>
        <taxon>Eukaryota</taxon>
        <taxon>Viridiplantae</taxon>
        <taxon>Streptophyta</taxon>
        <taxon>Embryophyta</taxon>
        <taxon>Tracheophyta</taxon>
        <taxon>Spermatophyta</taxon>
        <taxon>Magnoliopsida</taxon>
        <taxon>eudicotyledons</taxon>
        <taxon>Gunneridae</taxon>
        <taxon>Pentapetalae</taxon>
        <taxon>rosids</taxon>
        <taxon>fabids</taxon>
        <taxon>Malpighiales</taxon>
        <taxon>Euphorbiaceae</taxon>
        <taxon>Acalyphoideae</taxon>
        <taxon>Acalypheae</taxon>
        <taxon>Ricinus</taxon>
    </lineage>
</organism>
<keyword evidence="8 13" id="KW-0560">Oxidoreductase</keyword>
<evidence type="ECO:0000256" key="10">
    <source>
        <dbReference type="ARBA" id="ARBA00023033"/>
    </source>
</evidence>
<gene>
    <name evidence="14" type="ORF">RCOM_0053520</name>
</gene>